<proteinExistence type="predicted"/>
<gene>
    <name evidence="1" type="ORF">NDU88_001968</name>
</gene>
<evidence type="ECO:0000313" key="2">
    <source>
        <dbReference type="Proteomes" id="UP001066276"/>
    </source>
</evidence>
<dbReference type="EMBL" id="JANPWB010000010">
    <property type="protein sequence ID" value="KAJ1135529.1"/>
    <property type="molecule type" value="Genomic_DNA"/>
</dbReference>
<dbReference type="AlphaFoldDB" id="A0AAV7Q8J6"/>
<comment type="caution">
    <text evidence="1">The sequence shown here is derived from an EMBL/GenBank/DDBJ whole genome shotgun (WGS) entry which is preliminary data.</text>
</comment>
<keyword evidence="2" id="KW-1185">Reference proteome</keyword>
<name>A0AAV7Q8J6_PLEWA</name>
<sequence>MKRARPVGRKSPLAGSGCVSMTRELLGNPGVPSGLCGKAVKMKRGLNLSVNNDCGKRLKGKAVRIRSRKRS</sequence>
<evidence type="ECO:0000313" key="1">
    <source>
        <dbReference type="EMBL" id="KAJ1135529.1"/>
    </source>
</evidence>
<protein>
    <submittedName>
        <fullName evidence="1">Uncharacterized protein</fullName>
    </submittedName>
</protein>
<reference evidence="1" key="1">
    <citation type="journal article" date="2022" name="bioRxiv">
        <title>Sequencing and chromosome-scale assembly of the giantPleurodeles waltlgenome.</title>
        <authorList>
            <person name="Brown T."/>
            <person name="Elewa A."/>
            <person name="Iarovenko S."/>
            <person name="Subramanian E."/>
            <person name="Araus A.J."/>
            <person name="Petzold A."/>
            <person name="Susuki M."/>
            <person name="Suzuki K.-i.T."/>
            <person name="Hayashi T."/>
            <person name="Toyoda A."/>
            <person name="Oliveira C."/>
            <person name="Osipova E."/>
            <person name="Leigh N.D."/>
            <person name="Simon A."/>
            <person name="Yun M.H."/>
        </authorList>
    </citation>
    <scope>NUCLEOTIDE SEQUENCE</scope>
    <source>
        <strain evidence="1">20211129_DDA</strain>
        <tissue evidence="1">Liver</tissue>
    </source>
</reference>
<dbReference type="Proteomes" id="UP001066276">
    <property type="component" value="Chromosome 6"/>
</dbReference>
<organism evidence="1 2">
    <name type="scientific">Pleurodeles waltl</name>
    <name type="common">Iberian ribbed newt</name>
    <dbReference type="NCBI Taxonomy" id="8319"/>
    <lineage>
        <taxon>Eukaryota</taxon>
        <taxon>Metazoa</taxon>
        <taxon>Chordata</taxon>
        <taxon>Craniata</taxon>
        <taxon>Vertebrata</taxon>
        <taxon>Euteleostomi</taxon>
        <taxon>Amphibia</taxon>
        <taxon>Batrachia</taxon>
        <taxon>Caudata</taxon>
        <taxon>Salamandroidea</taxon>
        <taxon>Salamandridae</taxon>
        <taxon>Pleurodelinae</taxon>
        <taxon>Pleurodeles</taxon>
    </lineage>
</organism>
<accession>A0AAV7Q8J6</accession>